<evidence type="ECO:0000313" key="2">
    <source>
        <dbReference type="Proteomes" id="UP000501690"/>
    </source>
</evidence>
<proteinExistence type="predicted"/>
<gene>
    <name evidence="1" type="ORF">DEO72_LG6g1283</name>
</gene>
<dbReference type="Proteomes" id="UP000501690">
    <property type="component" value="Linkage Group LG6"/>
</dbReference>
<dbReference type="AlphaFoldDB" id="A0A4D6M6R9"/>
<keyword evidence="2" id="KW-1185">Reference proteome</keyword>
<name>A0A4D6M6R9_VIGUN</name>
<dbReference type="EMBL" id="CP039350">
    <property type="protein sequence ID" value="QCD96577.1"/>
    <property type="molecule type" value="Genomic_DNA"/>
</dbReference>
<evidence type="ECO:0000313" key="1">
    <source>
        <dbReference type="EMBL" id="QCD96577.1"/>
    </source>
</evidence>
<reference evidence="1 2" key="1">
    <citation type="submission" date="2019-04" db="EMBL/GenBank/DDBJ databases">
        <title>An improved genome assembly and genetic linkage map for asparagus bean, Vigna unguiculata ssp. sesquipedialis.</title>
        <authorList>
            <person name="Xia Q."/>
            <person name="Zhang R."/>
            <person name="Dong Y."/>
        </authorList>
    </citation>
    <scope>NUCLEOTIDE SEQUENCE [LARGE SCALE GENOMIC DNA]</scope>
    <source>
        <tissue evidence="1">Leaf</tissue>
    </source>
</reference>
<protein>
    <submittedName>
        <fullName evidence="1">Uncharacterized protein</fullName>
    </submittedName>
</protein>
<accession>A0A4D6M6R9</accession>
<organism evidence="1 2">
    <name type="scientific">Vigna unguiculata</name>
    <name type="common">Cowpea</name>
    <dbReference type="NCBI Taxonomy" id="3917"/>
    <lineage>
        <taxon>Eukaryota</taxon>
        <taxon>Viridiplantae</taxon>
        <taxon>Streptophyta</taxon>
        <taxon>Embryophyta</taxon>
        <taxon>Tracheophyta</taxon>
        <taxon>Spermatophyta</taxon>
        <taxon>Magnoliopsida</taxon>
        <taxon>eudicotyledons</taxon>
        <taxon>Gunneridae</taxon>
        <taxon>Pentapetalae</taxon>
        <taxon>rosids</taxon>
        <taxon>fabids</taxon>
        <taxon>Fabales</taxon>
        <taxon>Fabaceae</taxon>
        <taxon>Papilionoideae</taxon>
        <taxon>50 kb inversion clade</taxon>
        <taxon>NPAAA clade</taxon>
        <taxon>indigoferoid/millettioid clade</taxon>
        <taxon>Phaseoleae</taxon>
        <taxon>Vigna</taxon>
    </lineage>
</organism>
<sequence>MEMQWGSRRCWFVKAVMVVVGSDGADLVRVECGNAAAPIWLAAVKDEGVAILFFGGMAWTMLLRGQVWDGARTNGVAGSLMTVLVCGGCCKDCGGRDCFVAVKYGG</sequence>